<dbReference type="Proteomes" id="UP000218209">
    <property type="component" value="Unassembled WGS sequence"/>
</dbReference>
<evidence type="ECO:0000313" key="2">
    <source>
        <dbReference type="Proteomes" id="UP000218209"/>
    </source>
</evidence>
<evidence type="ECO:0000313" key="1">
    <source>
        <dbReference type="EMBL" id="OSX80238.1"/>
    </source>
</evidence>
<keyword evidence="2" id="KW-1185">Reference proteome</keyword>
<dbReference type="EMBL" id="KV918778">
    <property type="protein sequence ID" value="OSX80238.1"/>
    <property type="molecule type" value="Genomic_DNA"/>
</dbReference>
<protein>
    <submittedName>
        <fullName evidence="1">Uncharacterized protein</fullName>
    </submittedName>
</protein>
<accession>A0A1X6PHN7</accession>
<sequence>MEEAIRTAIDAAKQTGCFVAQAAAYRAGRFMLRDDDEDNIEAGVADNIAGVYADLAVKAAAAMCVTTETAVAASYTNSVIYNYEIVADGIKRDMSVEYTRAVALSDNFNDAYATPPQL</sequence>
<gene>
    <name evidence="1" type="ORF">BU14_0056s0021</name>
</gene>
<name>A0A1X6PHN7_PORUM</name>
<proteinExistence type="predicted"/>
<dbReference type="AlphaFoldDB" id="A0A1X6PHN7"/>
<reference evidence="1 2" key="1">
    <citation type="submission" date="2017-03" db="EMBL/GenBank/DDBJ databases">
        <title>WGS assembly of Porphyra umbilicalis.</title>
        <authorList>
            <person name="Brawley S.H."/>
            <person name="Blouin N.A."/>
            <person name="Ficko-Blean E."/>
            <person name="Wheeler G.L."/>
            <person name="Lohr M."/>
            <person name="Goodson H.V."/>
            <person name="Jenkins J.W."/>
            <person name="Blaby-Haas C.E."/>
            <person name="Helliwell K.E."/>
            <person name="Chan C."/>
            <person name="Marriage T."/>
            <person name="Bhattacharya D."/>
            <person name="Klein A.S."/>
            <person name="Badis Y."/>
            <person name="Brodie J."/>
            <person name="Cao Y."/>
            <person name="Collen J."/>
            <person name="Dittami S.M."/>
            <person name="Gachon C.M."/>
            <person name="Green B.R."/>
            <person name="Karpowicz S."/>
            <person name="Kim J.W."/>
            <person name="Kudahl U."/>
            <person name="Lin S."/>
            <person name="Michel G."/>
            <person name="Mittag M."/>
            <person name="Olson B.J."/>
            <person name="Pangilinan J."/>
            <person name="Peng Y."/>
            <person name="Qiu H."/>
            <person name="Shu S."/>
            <person name="Singer J.T."/>
            <person name="Smith A.G."/>
            <person name="Sprecher B.N."/>
            <person name="Wagner V."/>
            <person name="Wang W."/>
            <person name="Wang Z.-Y."/>
            <person name="Yan J."/>
            <person name="Yarish C."/>
            <person name="Zoeuner-Riek S."/>
            <person name="Zhuang Y."/>
            <person name="Zou Y."/>
            <person name="Lindquist E.A."/>
            <person name="Grimwood J."/>
            <person name="Barry K."/>
            <person name="Rokhsar D.S."/>
            <person name="Schmutz J."/>
            <person name="Stiller J.W."/>
            <person name="Grossman A.R."/>
            <person name="Prochnik S.E."/>
        </authorList>
    </citation>
    <scope>NUCLEOTIDE SEQUENCE [LARGE SCALE GENOMIC DNA]</scope>
    <source>
        <strain evidence="1">4086291</strain>
    </source>
</reference>
<organism evidence="1 2">
    <name type="scientific">Porphyra umbilicalis</name>
    <name type="common">Purple laver</name>
    <name type="synonym">Red alga</name>
    <dbReference type="NCBI Taxonomy" id="2786"/>
    <lineage>
        <taxon>Eukaryota</taxon>
        <taxon>Rhodophyta</taxon>
        <taxon>Bangiophyceae</taxon>
        <taxon>Bangiales</taxon>
        <taxon>Bangiaceae</taxon>
        <taxon>Porphyra</taxon>
    </lineage>
</organism>